<organism evidence="4 5">
    <name type="scientific">Pseudobutyrivibrio ruminis DSM 9787</name>
    <dbReference type="NCBI Taxonomy" id="1123011"/>
    <lineage>
        <taxon>Bacteria</taxon>
        <taxon>Bacillati</taxon>
        <taxon>Bacillota</taxon>
        <taxon>Clostridia</taxon>
        <taxon>Lachnospirales</taxon>
        <taxon>Lachnospiraceae</taxon>
        <taxon>Pseudobutyrivibrio</taxon>
    </lineage>
</organism>
<dbReference type="EMBL" id="OBMR01000003">
    <property type="protein sequence ID" value="SOB96605.1"/>
    <property type="molecule type" value="Genomic_DNA"/>
</dbReference>
<dbReference type="GO" id="GO:0003677">
    <property type="term" value="F:DNA binding"/>
    <property type="evidence" value="ECO:0007669"/>
    <property type="project" value="InterPro"/>
</dbReference>
<evidence type="ECO:0000313" key="5">
    <source>
        <dbReference type="Proteomes" id="UP000219563"/>
    </source>
</evidence>
<evidence type="ECO:0000256" key="3">
    <source>
        <dbReference type="PIRNR" id="PIRNR033490"/>
    </source>
</evidence>
<dbReference type="InterPro" id="IPR003477">
    <property type="entry name" value="PemK-like"/>
</dbReference>
<dbReference type="PIRSF" id="PIRSF033490">
    <property type="entry name" value="MazF"/>
    <property type="match status" value="1"/>
</dbReference>
<protein>
    <recommendedName>
        <fullName evidence="3">mRNA interferase</fullName>
        <ecNumber evidence="3">3.1.-.-</ecNumber>
    </recommendedName>
</protein>
<sequence>MMEIKRGDIFLADLGESIGSVQRGERPVLVVQNNKGNKYSPTVTVIPITTKIHKSKEFPTHTILENIGGLDEKSASMAEQITTIGREKLMRYIGSLPESFMKNVIDETLCIQLEIKGGRKKWKECRKSSFHRKQKS</sequence>
<dbReference type="Gene3D" id="2.30.30.110">
    <property type="match status" value="1"/>
</dbReference>
<dbReference type="Proteomes" id="UP000219563">
    <property type="component" value="Unassembled WGS sequence"/>
</dbReference>
<keyword evidence="2" id="KW-1277">Toxin-antitoxin system</keyword>
<evidence type="ECO:0000256" key="1">
    <source>
        <dbReference type="ARBA" id="ARBA00007521"/>
    </source>
</evidence>
<dbReference type="Pfam" id="PF02452">
    <property type="entry name" value="PemK_toxin"/>
    <property type="match status" value="1"/>
</dbReference>
<dbReference type="AlphaFoldDB" id="A0A285RR70"/>
<comment type="function">
    <text evidence="3">Toxic component of a type II toxin-antitoxin (TA) system.</text>
</comment>
<gene>
    <name evidence="4" type="ORF">SAMN02910411_1130</name>
</gene>
<dbReference type="PANTHER" id="PTHR33988">
    <property type="entry name" value="ENDORIBONUCLEASE MAZF-RELATED"/>
    <property type="match status" value="1"/>
</dbReference>
<keyword evidence="3" id="KW-0378">Hydrolase</keyword>
<dbReference type="GO" id="GO:0016075">
    <property type="term" value="P:rRNA catabolic process"/>
    <property type="evidence" value="ECO:0007669"/>
    <property type="project" value="TreeGrafter"/>
</dbReference>
<dbReference type="PANTHER" id="PTHR33988:SF2">
    <property type="entry name" value="ENDORIBONUCLEASE MAZF"/>
    <property type="match status" value="1"/>
</dbReference>
<dbReference type="EC" id="3.1.-.-" evidence="3"/>
<name>A0A285RR70_9FIRM</name>
<dbReference type="GO" id="GO:0006402">
    <property type="term" value="P:mRNA catabolic process"/>
    <property type="evidence" value="ECO:0007669"/>
    <property type="project" value="TreeGrafter"/>
</dbReference>
<comment type="similarity">
    <text evidence="1 3">Belongs to the PemK/MazF family.</text>
</comment>
<accession>A0A285RR70</accession>
<evidence type="ECO:0000256" key="2">
    <source>
        <dbReference type="ARBA" id="ARBA00022649"/>
    </source>
</evidence>
<keyword evidence="3" id="KW-0255">Endonuclease</keyword>
<dbReference type="GO" id="GO:0016787">
    <property type="term" value="F:hydrolase activity"/>
    <property type="evidence" value="ECO:0007669"/>
    <property type="project" value="UniProtKB-KW"/>
</dbReference>
<dbReference type="SUPFAM" id="SSF50118">
    <property type="entry name" value="Cell growth inhibitor/plasmid maintenance toxic component"/>
    <property type="match status" value="1"/>
</dbReference>
<keyword evidence="3" id="KW-0540">Nuclease</keyword>
<dbReference type="GO" id="GO:0004521">
    <property type="term" value="F:RNA endonuclease activity"/>
    <property type="evidence" value="ECO:0007669"/>
    <property type="project" value="TreeGrafter"/>
</dbReference>
<evidence type="ECO:0000313" key="4">
    <source>
        <dbReference type="EMBL" id="SOB96605.1"/>
    </source>
</evidence>
<dbReference type="InterPro" id="IPR011067">
    <property type="entry name" value="Plasmid_toxin/cell-grow_inhib"/>
</dbReference>
<proteinExistence type="inferred from homology"/>
<dbReference type="RefSeq" id="WP_242961990.1">
    <property type="nucleotide sequence ID" value="NZ_OBMR01000003.1"/>
</dbReference>
<reference evidence="4 5" key="1">
    <citation type="submission" date="2017-08" db="EMBL/GenBank/DDBJ databases">
        <authorList>
            <person name="de Groot N.N."/>
        </authorList>
    </citation>
    <scope>NUCLEOTIDE SEQUENCE [LARGE SCALE GENOMIC DNA]</scope>
    <source>
        <strain evidence="4 5">DSM 9787</strain>
    </source>
</reference>